<evidence type="ECO:0000313" key="2">
    <source>
        <dbReference type="EMBL" id="CAE8645655.1"/>
    </source>
</evidence>
<name>A0A813I3W9_POLGL</name>
<accession>A0A813I3W9</accession>
<comment type="caution">
    <text evidence="2">The sequence shown here is derived from an EMBL/GenBank/DDBJ whole genome shotgun (WGS) entry which is preliminary data.</text>
</comment>
<feature type="compositionally biased region" description="Low complexity" evidence="1">
    <location>
        <begin position="41"/>
        <end position="77"/>
    </location>
</feature>
<feature type="region of interest" description="Disordered" evidence="1">
    <location>
        <begin position="1"/>
        <end position="227"/>
    </location>
</feature>
<dbReference type="AlphaFoldDB" id="A0A813I3W9"/>
<gene>
    <name evidence="2" type="ORF">PGLA2088_LOCUS4094</name>
</gene>
<feature type="compositionally biased region" description="Polar residues" evidence="1">
    <location>
        <begin position="1"/>
        <end position="10"/>
    </location>
</feature>
<feature type="compositionally biased region" description="Basic and acidic residues" evidence="1">
    <location>
        <begin position="148"/>
        <end position="166"/>
    </location>
</feature>
<sequence length="241" mass="26617">MPAQRSPESSPSRRDAQESARTGRLPGRSGLSLKTRAAVLRPAQPQRRQASASSSEGGRLRTTARLLPPRGRTSRGGSSHRRGGRSHSRSGAEPRSEGRNDKSRSRSRWEAQERDRSCSGSNRTLPSEAGDGADDDGEAEKAPSSAGKVDEGEGQEVREEAAERAPVRVRRRRRRSRRRDTEELRQDSPPAADAEDGEEETASQPVILQAAPDEDVSQERRLRQKGPKPVKFGRAWYLLRL</sequence>
<feature type="compositionally biased region" description="Basic residues" evidence="1">
    <location>
        <begin position="78"/>
        <end position="88"/>
    </location>
</feature>
<evidence type="ECO:0000256" key="1">
    <source>
        <dbReference type="SAM" id="MobiDB-lite"/>
    </source>
</evidence>
<organism evidence="2 3">
    <name type="scientific">Polarella glacialis</name>
    <name type="common">Dinoflagellate</name>
    <dbReference type="NCBI Taxonomy" id="89957"/>
    <lineage>
        <taxon>Eukaryota</taxon>
        <taxon>Sar</taxon>
        <taxon>Alveolata</taxon>
        <taxon>Dinophyceae</taxon>
        <taxon>Suessiales</taxon>
        <taxon>Suessiaceae</taxon>
        <taxon>Polarella</taxon>
    </lineage>
</organism>
<feature type="compositionally biased region" description="Basic residues" evidence="1">
    <location>
        <begin position="167"/>
        <end position="178"/>
    </location>
</feature>
<feature type="compositionally biased region" description="Basic and acidic residues" evidence="1">
    <location>
        <begin position="90"/>
        <end position="117"/>
    </location>
</feature>
<reference evidence="2" key="1">
    <citation type="submission" date="2021-02" db="EMBL/GenBank/DDBJ databases">
        <authorList>
            <person name="Dougan E. K."/>
            <person name="Rhodes N."/>
            <person name="Thang M."/>
            <person name="Chan C."/>
        </authorList>
    </citation>
    <scope>NUCLEOTIDE SEQUENCE</scope>
</reference>
<evidence type="ECO:0000313" key="3">
    <source>
        <dbReference type="Proteomes" id="UP000626109"/>
    </source>
</evidence>
<dbReference type="EMBL" id="CAJNNW010003697">
    <property type="protein sequence ID" value="CAE8645655.1"/>
    <property type="molecule type" value="Genomic_DNA"/>
</dbReference>
<proteinExistence type="predicted"/>
<protein>
    <submittedName>
        <fullName evidence="2">Uncharacterized protein</fullName>
    </submittedName>
</protein>
<dbReference type="Proteomes" id="UP000626109">
    <property type="component" value="Unassembled WGS sequence"/>
</dbReference>